<evidence type="ECO:0000259" key="2">
    <source>
        <dbReference type="Pfam" id="PF00487"/>
    </source>
</evidence>
<dbReference type="InterPro" id="IPR005804">
    <property type="entry name" value="FA_desaturase_dom"/>
</dbReference>
<accession>A0A9K3LC37</accession>
<keyword evidence="1" id="KW-0472">Membrane</keyword>
<dbReference type="GO" id="GO:0006629">
    <property type="term" value="P:lipid metabolic process"/>
    <property type="evidence" value="ECO:0007669"/>
    <property type="project" value="InterPro"/>
</dbReference>
<gene>
    <name evidence="3" type="ORF">IV203_015584</name>
</gene>
<feature type="transmembrane region" description="Helical" evidence="1">
    <location>
        <begin position="41"/>
        <end position="62"/>
    </location>
</feature>
<comment type="caution">
    <text evidence="3">The sequence shown here is derived from an EMBL/GenBank/DDBJ whole genome shotgun (WGS) entry which is preliminary data.</text>
</comment>
<name>A0A9K3LC37_9STRA</name>
<keyword evidence="1" id="KW-0812">Transmembrane</keyword>
<sequence>MTRLPQLRDQKEGHKTLIAFMYALLADCLGILWMIHPSSGIVHGLVATVLAIHGRIIAAYLVHEAAHDSVFVESWANRYMGIASIWLAGCPYCNFDHIRKMHIAHHRDRTDLVEFDYRSFVQSSPGIVKTLCCVGEYCFIPIVETFMHLRQALGPLFIGILLPQYNQYFDPERIKSAGIGTTFQLAFYLFMWHHNALFWQLVCGAMMLHILAFGDAFHHTYDAVFPQYYTPGPGNRTAQYEEENTYSNLISISFPQLNLLNLNFGYHNAHHKRPMVPWYRLPSYHDKLYPTSNVIRSKVEGSAESEITLAEYACPQILSLKDIFASWHRHRLRRVLEEDYGEVHPLGAIDRARDFVGTLGASFLTV</sequence>
<dbReference type="EMBL" id="JAGRRH010000014">
    <property type="protein sequence ID" value="KAG7358995.1"/>
    <property type="molecule type" value="Genomic_DNA"/>
</dbReference>
<reference evidence="3" key="2">
    <citation type="submission" date="2021-04" db="EMBL/GenBank/DDBJ databases">
        <authorList>
            <person name="Podell S."/>
        </authorList>
    </citation>
    <scope>NUCLEOTIDE SEQUENCE</scope>
    <source>
        <strain evidence="3">Hildebrandi</strain>
    </source>
</reference>
<dbReference type="AlphaFoldDB" id="A0A9K3LC37"/>
<dbReference type="OrthoDB" id="10267652at2759"/>
<evidence type="ECO:0000256" key="1">
    <source>
        <dbReference type="SAM" id="Phobius"/>
    </source>
</evidence>
<organism evidence="3 4">
    <name type="scientific">Nitzschia inconspicua</name>
    <dbReference type="NCBI Taxonomy" id="303405"/>
    <lineage>
        <taxon>Eukaryota</taxon>
        <taxon>Sar</taxon>
        <taxon>Stramenopiles</taxon>
        <taxon>Ochrophyta</taxon>
        <taxon>Bacillariophyta</taxon>
        <taxon>Bacillariophyceae</taxon>
        <taxon>Bacillariophycidae</taxon>
        <taxon>Bacillariales</taxon>
        <taxon>Bacillariaceae</taxon>
        <taxon>Nitzschia</taxon>
    </lineage>
</organism>
<protein>
    <submittedName>
        <fullName evidence="3">Fatty acid desaturase</fullName>
    </submittedName>
</protein>
<keyword evidence="1" id="KW-1133">Transmembrane helix</keyword>
<reference evidence="3" key="1">
    <citation type="journal article" date="2021" name="Sci. Rep.">
        <title>Diploid genomic architecture of Nitzschia inconspicua, an elite biomass production diatom.</title>
        <authorList>
            <person name="Oliver A."/>
            <person name="Podell S."/>
            <person name="Pinowska A."/>
            <person name="Traller J.C."/>
            <person name="Smith S.R."/>
            <person name="McClure R."/>
            <person name="Beliaev A."/>
            <person name="Bohutskyi P."/>
            <person name="Hill E.A."/>
            <person name="Rabines A."/>
            <person name="Zheng H."/>
            <person name="Allen L.Z."/>
            <person name="Kuo A."/>
            <person name="Grigoriev I.V."/>
            <person name="Allen A.E."/>
            <person name="Hazlebeck D."/>
            <person name="Allen E.E."/>
        </authorList>
    </citation>
    <scope>NUCLEOTIDE SEQUENCE</scope>
    <source>
        <strain evidence="3">Hildebrandi</strain>
    </source>
</reference>
<feature type="transmembrane region" description="Helical" evidence="1">
    <location>
        <begin position="16"/>
        <end position="35"/>
    </location>
</feature>
<feature type="transmembrane region" description="Helical" evidence="1">
    <location>
        <begin position="197"/>
        <end position="217"/>
    </location>
</feature>
<dbReference type="Pfam" id="PF00487">
    <property type="entry name" value="FA_desaturase"/>
    <property type="match status" value="1"/>
</dbReference>
<evidence type="ECO:0000313" key="3">
    <source>
        <dbReference type="EMBL" id="KAG7358995.1"/>
    </source>
</evidence>
<feature type="domain" description="Fatty acid desaturase" evidence="2">
    <location>
        <begin position="42"/>
        <end position="290"/>
    </location>
</feature>
<dbReference type="Proteomes" id="UP000693970">
    <property type="component" value="Unassembled WGS sequence"/>
</dbReference>
<keyword evidence="4" id="KW-1185">Reference proteome</keyword>
<evidence type="ECO:0000313" key="4">
    <source>
        <dbReference type="Proteomes" id="UP000693970"/>
    </source>
</evidence>
<proteinExistence type="predicted"/>